<feature type="compositionally biased region" description="Basic residues" evidence="1">
    <location>
        <begin position="1585"/>
        <end position="1595"/>
    </location>
</feature>
<dbReference type="Proteomes" id="UP000747110">
    <property type="component" value="Unassembled WGS sequence"/>
</dbReference>
<dbReference type="OrthoDB" id="550594at2759"/>
<feature type="compositionally biased region" description="Polar residues" evidence="1">
    <location>
        <begin position="198"/>
        <end position="226"/>
    </location>
</feature>
<feature type="region of interest" description="Disordered" evidence="1">
    <location>
        <begin position="61"/>
        <end position="113"/>
    </location>
</feature>
<feature type="region of interest" description="Disordered" evidence="1">
    <location>
        <begin position="833"/>
        <end position="876"/>
    </location>
</feature>
<feature type="compositionally biased region" description="Polar residues" evidence="1">
    <location>
        <begin position="1369"/>
        <end position="1379"/>
    </location>
</feature>
<feature type="region of interest" description="Disordered" evidence="1">
    <location>
        <begin position="1542"/>
        <end position="1595"/>
    </location>
</feature>
<feature type="compositionally biased region" description="Basic and acidic residues" evidence="1">
    <location>
        <begin position="1176"/>
        <end position="1187"/>
    </location>
</feature>
<feature type="region of interest" description="Disordered" evidence="1">
    <location>
        <begin position="1173"/>
        <end position="1197"/>
    </location>
</feature>
<evidence type="ECO:0000313" key="2">
    <source>
        <dbReference type="EMBL" id="GIL73002.1"/>
    </source>
</evidence>
<keyword evidence="4" id="KW-1185">Reference proteome</keyword>
<evidence type="ECO:0000313" key="3">
    <source>
        <dbReference type="EMBL" id="GIL99484.1"/>
    </source>
</evidence>
<feature type="compositionally biased region" description="Basic and acidic residues" evidence="1">
    <location>
        <begin position="61"/>
        <end position="72"/>
    </location>
</feature>
<feature type="region of interest" description="Disordered" evidence="1">
    <location>
        <begin position="1209"/>
        <end position="1249"/>
    </location>
</feature>
<evidence type="ECO:0000313" key="4">
    <source>
        <dbReference type="Proteomes" id="UP000747110"/>
    </source>
</evidence>
<gene>
    <name evidence="2" type="ORF">Vretifemale_3244</name>
    <name evidence="3" type="ORF">Vretimale_4633</name>
</gene>
<comment type="caution">
    <text evidence="2">The sequence shown here is derived from an EMBL/GenBank/DDBJ whole genome shotgun (WGS) entry which is preliminary data.</text>
</comment>
<dbReference type="Proteomes" id="UP000722791">
    <property type="component" value="Unassembled WGS sequence"/>
</dbReference>
<feature type="region of interest" description="Disordered" evidence="1">
    <location>
        <begin position="1004"/>
        <end position="1025"/>
    </location>
</feature>
<dbReference type="EMBL" id="BNCQ01000006">
    <property type="protein sequence ID" value="GIL99484.1"/>
    <property type="molecule type" value="Genomic_DNA"/>
</dbReference>
<feature type="compositionally biased region" description="Polar residues" evidence="1">
    <location>
        <begin position="1553"/>
        <end position="1565"/>
    </location>
</feature>
<feature type="compositionally biased region" description="Polar residues" evidence="1">
    <location>
        <begin position="1214"/>
        <end position="1240"/>
    </location>
</feature>
<reference evidence="2" key="1">
    <citation type="journal article" date="2021" name="Proc. Natl. Acad. Sci. U.S.A.">
        <title>Three genomes in the algal genus Volvox reveal the fate of a haploid sex-determining region after a transition to homothallism.</title>
        <authorList>
            <person name="Yamamoto K."/>
            <person name="Hamaji T."/>
            <person name="Kawai-Toyooka H."/>
            <person name="Matsuzaki R."/>
            <person name="Takahashi F."/>
            <person name="Nishimura Y."/>
            <person name="Kawachi M."/>
            <person name="Noguchi H."/>
            <person name="Minakuchi Y."/>
            <person name="Umen J.G."/>
            <person name="Toyoda A."/>
            <person name="Nozaki H."/>
        </authorList>
    </citation>
    <scope>NUCLEOTIDE SEQUENCE</scope>
    <source>
        <strain evidence="3">NIES-3785</strain>
        <strain evidence="2">NIES-3786</strain>
    </source>
</reference>
<feature type="region of interest" description="Disordered" evidence="1">
    <location>
        <begin position="279"/>
        <end position="324"/>
    </location>
</feature>
<feature type="compositionally biased region" description="Low complexity" evidence="1">
    <location>
        <begin position="1381"/>
        <end position="1392"/>
    </location>
</feature>
<feature type="region of interest" description="Disordered" evidence="1">
    <location>
        <begin position="1362"/>
        <end position="1393"/>
    </location>
</feature>
<feature type="compositionally biased region" description="Polar residues" evidence="1">
    <location>
        <begin position="280"/>
        <end position="294"/>
    </location>
</feature>
<name>A0A8J4C054_9CHLO</name>
<feature type="region of interest" description="Disordered" evidence="1">
    <location>
        <begin position="184"/>
        <end position="229"/>
    </location>
</feature>
<feature type="compositionally biased region" description="Polar residues" evidence="1">
    <location>
        <begin position="414"/>
        <end position="424"/>
    </location>
</feature>
<sequence length="1736" mass="180166">MSTQLVPRLSGGGAKLCTLDMQSYLEVMGRQLDEIQAQHHKFYASRQDRLGKLRKLEHPEQLVKRWSSESHGRSQQPGGLPPECQSRVGGLYYHGDSGQEGSLEDGSGTFRSSRASHGVARRSLHFVDDPPAGSQANVFPASVQSLPGEGAAVSKAHASARPYEQPQMSAELYVIEQAQIRAAAVDESSENPSESESMTITQSITPSQASSRPQPDTPVTPSSNLGWSRGASRIVASQPGTASSARSSPSGPYAVYDACGVVSVAYTTPDSHDGDCPLTASASSSSQGTWQDSCTAGVRPSPMSGRSVLLGAAPSSSTGSGYLPPSAGHAPGVVLGNEEVGAEDISPYAFTLLGGPFDGIDSEEDDGAPPAGAVNTSADGAVHTQQLCGALTGSIQCMLKPGDGSKPQAEPQVHATSAGSGSRPQFCTEGRAPLVVASLETEEALRALLATPRFARGRSNTAASLDVDGLEVPDNVLAALAKADGMDLDVALGAAMAVGLREQAAHEQPCSPLARLAQQAQGYVSFAQTGTGHMVMDKGAPSASPVAVPVEAGGINLSIRSAGGASVRVGAVAGTMASAVLPTRDAAHPQLPTACSIEPVNASIEIDRLDELGQTVEVSVDATGLFATGLRDSFVCAALMAGQVAPAQQPVLYSLLPKSSVPIDKSNRRNTLDGEARHCPVVTRDGGSRRNTVDGGNRRITPDECAVLSGYQDTGPLPGSKHPNAQCYSAVHPSGPVGLVKVSNAAWTERRQASVSPSADTAAHERDLAFSQAAARVSEGSVAIAAPFRAFRGCANLASPASSVNRQAGDGDLVLYGSPNRKIDVGTSASVVASPYTPPSPPPGPNTSPFSSSPAVPHVASRMQRSSRTLDEAADADADRVQASIDNGVGSSDVTAAGLRPWLAVSGAENSSKRQLAQMGTPGMFGGANNVHLDLSLTQAAAAAATCGSRPGVAGAQQPLTVGMLSPAMSQWQLRAQGPQQLRALQKHQPGQLQVPQLVEPPQLATRSNSSGAGLPSPPDSPPEVVLHDLNVDDTSRPVPFLTAASNATAAPSLGDELPVRSSRAKLQSLVPPLAAFSRAAALAAAADIGMAAPPRVVEGHVAPPSDMCQGLQATLVDTARVRPNSGVFAHESGVGWLTAPTVADAFEEAIMADGAQLHDMAKRAGAISGQEDTVADGKHAHPEHPELAQGQSPGHLYSASSAAKLWQLKARRQQQWQSQHGLQPSQPSSVAAATPQIQPRSGPYEEELSADAKYDNRSTMAAVSAAPCGHINSSRGLLGGAVTRPEPVNATTGTVVSDVAASLPPAAAVSSPRLSDAVSKAVNYAVCSKNTMVSEELNLGHGISGLSFAVEAGQVKWAWQTDAKSQHGPGNSESTGKAQPSPGGNSYGGSPCASPIAARAAVRDSGTDWALQQLPPPQWQRRRSEYSFADRQTVSTGPGTRQNTYVVADGGSLAQEQAQLRVPSATEGGGQPDSKAMALLRLKRQSIMRHNVQVSSCREPGGQLEPPEHQTDKFIQAAQRQQPCSAGYFGQLQHHQQPLQVSAAHAVHAKQGENQASKTGPSELQNREVGSGDGATQLAQPKPFLRRRSAKVPARKVDWSYVKPRTNSRNPDYYGDQNSPDVVIKPRVSPLTSPRGGVAKPPLSMNVGARGKKPSVKLPLAPTQEERTPSGGPVRRRLSNIPPAPGLIPHVGATAEERMVTGMGPRRAVGGPLSPLDDLLAHVNTLLRDFDKIGL</sequence>
<accession>A0A8J4C054</accession>
<organism evidence="2 4">
    <name type="scientific">Volvox reticuliferus</name>
    <dbReference type="NCBI Taxonomy" id="1737510"/>
    <lineage>
        <taxon>Eukaryota</taxon>
        <taxon>Viridiplantae</taxon>
        <taxon>Chlorophyta</taxon>
        <taxon>core chlorophytes</taxon>
        <taxon>Chlorophyceae</taxon>
        <taxon>CS clade</taxon>
        <taxon>Chlamydomonadales</taxon>
        <taxon>Volvocaceae</taxon>
        <taxon>Volvox</taxon>
    </lineage>
</organism>
<evidence type="ECO:0000256" key="1">
    <source>
        <dbReference type="SAM" id="MobiDB-lite"/>
    </source>
</evidence>
<protein>
    <submittedName>
        <fullName evidence="2">Uncharacterized protein</fullName>
    </submittedName>
</protein>
<dbReference type="EMBL" id="BNCP01000004">
    <property type="protein sequence ID" value="GIL73002.1"/>
    <property type="molecule type" value="Genomic_DNA"/>
</dbReference>
<feature type="region of interest" description="Disordered" evidence="1">
    <location>
        <begin position="401"/>
        <end position="424"/>
    </location>
</feature>
<feature type="region of interest" description="Disordered" evidence="1">
    <location>
        <begin position="1631"/>
        <end position="1690"/>
    </location>
</feature>
<feature type="compositionally biased region" description="Pro residues" evidence="1">
    <location>
        <begin position="836"/>
        <end position="846"/>
    </location>
</feature>
<proteinExistence type="predicted"/>